<dbReference type="RefSeq" id="XP_048328086.2">
    <property type="nucleotide sequence ID" value="XM_048472129.2"/>
</dbReference>
<dbReference type="PANTHER" id="PTHR12585:SF73">
    <property type="entry name" value="SISTER CHROMATID COHESION 1 PROTEIN 2"/>
    <property type="match status" value="1"/>
</dbReference>
<evidence type="ECO:0000259" key="5">
    <source>
        <dbReference type="Pfam" id="PF04824"/>
    </source>
</evidence>
<keyword evidence="3" id="KW-0539">Nucleus</keyword>
<dbReference type="Gene3D" id="1.10.10.580">
    <property type="entry name" value="Structural maintenance of chromosome 1. Chain E"/>
    <property type="match status" value="1"/>
</dbReference>
<proteinExistence type="inferred from homology"/>
<dbReference type="Proteomes" id="UP001652623">
    <property type="component" value="Chromosome 4"/>
</dbReference>
<feature type="transmembrane region" description="Helical" evidence="4">
    <location>
        <begin position="501"/>
        <end position="524"/>
    </location>
</feature>
<sequence length="719" mass="81490">MFHSQCLLSGKGPLGAIWVAAYFSKKLKKAQVTQTDISSSIDKILQDALHFVTYRVLGYLLLGVVRIYSKKVEYLFDDCHKVLIRINDFVVGTKENANTETLRAPYFSITLPERFELDAFDLEILEDTSIGNVVPREEITLKDGTSENLVVGQYALDMYCCDKIATSQSTCSASYNLVEEILSSCLMNINMDLGTSHNLNRSKTSMEKLQEIRFSEEECMDLEMFYGIEEPHNPVNPNAEDKTDKEKIKDPKISASEDGMHGEASIEKFRDSSFNQERFGGEPPYHIEPYSQDPKIGQEQMKVSEFAPLGNEMYQIVRGDHNSNNSLAEVEKLQDYTHASEECMGHAMFSGTEEPQELVRLGPFDEENHDDGEQMFLEMANRECQTIMEDRPLSIALDGTPKSKVPDSLDATTPQFMVIPTPTTKERARVSRKRKCVIDDIIVLPNEVVRKSIHDASDLVSKRRKVPHTPLAAWKACGNRNISRCFLGPLVPCKFAIANDFVLWFLFLLQSLLTILSVVVSLEIRSLFCEKKLKVIESAQTVGPPEKLDIPESLNVGGSEQISIAPETPVQHSTSMRTFKSPGSPEALEFDGERHAAFEIVEKEQSLCRDPQFDLNLYEEIDSCLEDNPEMHGCSGRTRIVARYLHRSFLNQKKQREKEVVNLLPTVEGRNKKESARLFYEILVLKTEGYVDVKQDDSYGDILVWKLPRWDQICGDDDQ</sequence>
<dbReference type="PANTHER" id="PTHR12585">
    <property type="entry name" value="SCC1 / RAD21 FAMILY MEMBER"/>
    <property type="match status" value="1"/>
</dbReference>
<dbReference type="InterPro" id="IPR023093">
    <property type="entry name" value="ScpA-like_C"/>
</dbReference>
<organism evidence="7 8">
    <name type="scientific">Ziziphus jujuba</name>
    <name type="common">Chinese jujube</name>
    <name type="synonym">Ziziphus sativa</name>
    <dbReference type="NCBI Taxonomy" id="326968"/>
    <lineage>
        <taxon>Eukaryota</taxon>
        <taxon>Viridiplantae</taxon>
        <taxon>Streptophyta</taxon>
        <taxon>Embryophyta</taxon>
        <taxon>Tracheophyta</taxon>
        <taxon>Spermatophyta</taxon>
        <taxon>Magnoliopsida</taxon>
        <taxon>eudicotyledons</taxon>
        <taxon>Gunneridae</taxon>
        <taxon>Pentapetalae</taxon>
        <taxon>rosids</taxon>
        <taxon>fabids</taxon>
        <taxon>Rosales</taxon>
        <taxon>Rhamnaceae</taxon>
        <taxon>Paliureae</taxon>
        <taxon>Ziziphus</taxon>
    </lineage>
</organism>
<evidence type="ECO:0000313" key="8">
    <source>
        <dbReference type="RefSeq" id="XP_048328086.2"/>
    </source>
</evidence>
<comment type="subcellular location">
    <subcellularLocation>
        <location evidence="1">Nucleus</location>
    </subcellularLocation>
</comment>
<protein>
    <submittedName>
        <fullName evidence="8">Sister chromatid cohesion 1 protein 2 isoform X1</fullName>
    </submittedName>
</protein>
<keyword evidence="4" id="KW-1133">Transmembrane helix</keyword>
<evidence type="ECO:0000259" key="6">
    <source>
        <dbReference type="Pfam" id="PF04825"/>
    </source>
</evidence>
<dbReference type="GeneID" id="107415161"/>
<keyword evidence="7" id="KW-1185">Reference proteome</keyword>
<evidence type="ECO:0000256" key="3">
    <source>
        <dbReference type="ARBA" id="ARBA00023242"/>
    </source>
</evidence>
<dbReference type="CDD" id="cd21793">
    <property type="entry name" value="Rad21_Rec8_M_AtSYN1-like"/>
    <property type="match status" value="1"/>
</dbReference>
<accession>A0ABM3IGV0</accession>
<evidence type="ECO:0000256" key="4">
    <source>
        <dbReference type="SAM" id="Phobius"/>
    </source>
</evidence>
<keyword evidence="4" id="KW-0812">Transmembrane</keyword>
<evidence type="ECO:0000256" key="2">
    <source>
        <dbReference type="ARBA" id="ARBA00009870"/>
    </source>
</evidence>
<evidence type="ECO:0000256" key="1">
    <source>
        <dbReference type="ARBA" id="ARBA00004123"/>
    </source>
</evidence>
<feature type="domain" description="Rad21/Rec8-like protein C-terminal eukaryotic" evidence="5">
    <location>
        <begin position="657"/>
        <end position="704"/>
    </location>
</feature>
<feature type="domain" description="Rad21/Rec8-like protein N-terminal" evidence="6">
    <location>
        <begin position="1"/>
        <end position="94"/>
    </location>
</feature>
<dbReference type="InterPro" id="IPR036390">
    <property type="entry name" value="WH_DNA-bd_sf"/>
</dbReference>
<keyword evidence="4" id="KW-0472">Membrane</keyword>
<name>A0ABM3IGV0_ZIZJJ</name>
<dbReference type="SUPFAM" id="SSF46785">
    <property type="entry name" value="Winged helix' DNA-binding domain"/>
    <property type="match status" value="1"/>
</dbReference>
<dbReference type="Pfam" id="PF04824">
    <property type="entry name" value="Rad21_Rec8"/>
    <property type="match status" value="1"/>
</dbReference>
<comment type="similarity">
    <text evidence="2">Belongs to the rad21 family.</text>
</comment>
<dbReference type="InterPro" id="IPR006910">
    <property type="entry name" value="Rad21_Rec8_N"/>
</dbReference>
<dbReference type="InterPro" id="IPR039781">
    <property type="entry name" value="Rad21/Rec8-like"/>
</dbReference>
<evidence type="ECO:0000313" key="7">
    <source>
        <dbReference type="Proteomes" id="UP001652623"/>
    </source>
</evidence>
<dbReference type="InterPro" id="IPR006909">
    <property type="entry name" value="Rad21/Rec8_C_eu"/>
</dbReference>
<gene>
    <name evidence="8" type="primary">LOC107415161</name>
</gene>
<dbReference type="Pfam" id="PF04825">
    <property type="entry name" value="Rad21_Rec8_N"/>
    <property type="match status" value="1"/>
</dbReference>
<reference evidence="8" key="1">
    <citation type="submission" date="2025-08" db="UniProtKB">
        <authorList>
            <consortium name="RefSeq"/>
        </authorList>
    </citation>
    <scope>IDENTIFICATION</scope>
    <source>
        <tissue evidence="8">Seedling</tissue>
    </source>
</reference>